<evidence type="ECO:0000313" key="3">
    <source>
        <dbReference type="Proteomes" id="UP000587527"/>
    </source>
</evidence>
<dbReference type="EMBL" id="JACHMN010000003">
    <property type="protein sequence ID" value="MBB5874018.1"/>
    <property type="molecule type" value="Genomic_DNA"/>
</dbReference>
<name>A0A841C2M9_9ACTN</name>
<keyword evidence="3" id="KW-1185">Reference proteome</keyword>
<accession>A0A841C2M9</accession>
<proteinExistence type="predicted"/>
<comment type="caution">
    <text evidence="2">The sequence shown here is derived from an EMBL/GenBank/DDBJ whole genome shotgun (WGS) entry which is preliminary data.</text>
</comment>
<evidence type="ECO:0000256" key="1">
    <source>
        <dbReference type="SAM" id="MobiDB-lite"/>
    </source>
</evidence>
<dbReference type="AlphaFoldDB" id="A0A841C2M9"/>
<dbReference type="RefSeq" id="WP_184845764.1">
    <property type="nucleotide sequence ID" value="NZ_JACHMN010000003.1"/>
</dbReference>
<gene>
    <name evidence="2" type="ORF">F4553_007452</name>
</gene>
<reference evidence="2 3" key="1">
    <citation type="submission" date="2020-08" db="EMBL/GenBank/DDBJ databases">
        <title>Sequencing the genomes of 1000 actinobacteria strains.</title>
        <authorList>
            <person name="Klenk H.-P."/>
        </authorList>
    </citation>
    <scope>NUCLEOTIDE SEQUENCE [LARGE SCALE GENOMIC DNA]</scope>
    <source>
        <strain evidence="2 3">DSM 45362</strain>
    </source>
</reference>
<protein>
    <submittedName>
        <fullName evidence="2">Uncharacterized protein</fullName>
    </submittedName>
</protein>
<feature type="region of interest" description="Disordered" evidence="1">
    <location>
        <begin position="1"/>
        <end position="21"/>
    </location>
</feature>
<organism evidence="2 3">
    <name type="scientific">Allocatelliglobosispora scoriae</name>
    <dbReference type="NCBI Taxonomy" id="643052"/>
    <lineage>
        <taxon>Bacteria</taxon>
        <taxon>Bacillati</taxon>
        <taxon>Actinomycetota</taxon>
        <taxon>Actinomycetes</taxon>
        <taxon>Micromonosporales</taxon>
        <taxon>Micromonosporaceae</taxon>
        <taxon>Allocatelliglobosispora</taxon>
    </lineage>
</organism>
<dbReference type="Proteomes" id="UP000587527">
    <property type="component" value="Unassembled WGS sequence"/>
</dbReference>
<evidence type="ECO:0000313" key="2">
    <source>
        <dbReference type="EMBL" id="MBB5874018.1"/>
    </source>
</evidence>
<sequence>MTDNLTKPPFDLASPPEDPPEACVDPVMWATARELLAEHEPVDGYCESCETTEFPCAGRSLADQGLQTSCGVRAPMWDFWTHLMQVKAEHAEH</sequence>